<dbReference type="Proteomes" id="UP000467840">
    <property type="component" value="Chromosome 1"/>
</dbReference>
<dbReference type="AlphaFoldDB" id="A0A6A6LGF8"/>
<dbReference type="InterPro" id="IPR004158">
    <property type="entry name" value="DUF247_pln"/>
</dbReference>
<dbReference type="PANTHER" id="PTHR31170:SF17">
    <property type="match status" value="1"/>
</dbReference>
<evidence type="ECO:0000313" key="1">
    <source>
        <dbReference type="EMBL" id="KAF2299388.1"/>
    </source>
</evidence>
<keyword evidence="2" id="KW-1185">Reference proteome</keyword>
<evidence type="ECO:0000313" key="2">
    <source>
        <dbReference type="Proteomes" id="UP000467840"/>
    </source>
</evidence>
<dbReference type="EMBL" id="JAAGAX010000011">
    <property type="protein sequence ID" value="KAF2299388.1"/>
    <property type="molecule type" value="Genomic_DNA"/>
</dbReference>
<dbReference type="Pfam" id="PF03140">
    <property type="entry name" value="DUF247"/>
    <property type="match status" value="1"/>
</dbReference>
<gene>
    <name evidence="1" type="ORF">GH714_031801</name>
</gene>
<dbReference type="PANTHER" id="PTHR31170">
    <property type="entry name" value="BNAC04G53230D PROTEIN"/>
    <property type="match status" value="1"/>
</dbReference>
<reference evidence="1 2" key="1">
    <citation type="journal article" date="2020" name="Mol. Plant">
        <title>The Chromosome-Based Rubber Tree Genome Provides New Insights into Spurge Genome Evolution and Rubber Biosynthesis.</title>
        <authorList>
            <person name="Liu J."/>
            <person name="Shi C."/>
            <person name="Shi C.C."/>
            <person name="Li W."/>
            <person name="Zhang Q.J."/>
            <person name="Zhang Y."/>
            <person name="Li K."/>
            <person name="Lu H.F."/>
            <person name="Shi C."/>
            <person name="Zhu S.T."/>
            <person name="Xiao Z.Y."/>
            <person name="Nan H."/>
            <person name="Yue Y."/>
            <person name="Zhu X.G."/>
            <person name="Wu Y."/>
            <person name="Hong X.N."/>
            <person name="Fan G.Y."/>
            <person name="Tong Y."/>
            <person name="Zhang D."/>
            <person name="Mao C.L."/>
            <person name="Liu Y.L."/>
            <person name="Hao S.J."/>
            <person name="Liu W.Q."/>
            <person name="Lv M.Q."/>
            <person name="Zhang H.B."/>
            <person name="Liu Y."/>
            <person name="Hu-Tang G.R."/>
            <person name="Wang J.P."/>
            <person name="Wang J.H."/>
            <person name="Sun Y.H."/>
            <person name="Ni S.B."/>
            <person name="Chen W.B."/>
            <person name="Zhang X.C."/>
            <person name="Jiao Y.N."/>
            <person name="Eichler E.E."/>
            <person name="Li G.H."/>
            <person name="Liu X."/>
            <person name="Gao L.Z."/>
        </authorList>
    </citation>
    <scope>NUCLEOTIDE SEQUENCE [LARGE SCALE GENOMIC DNA]</scope>
    <source>
        <strain evidence="2">cv. GT1</strain>
        <tissue evidence="1">Leaf</tissue>
    </source>
</reference>
<protein>
    <submittedName>
        <fullName evidence="1">Uncharacterized protein</fullName>
    </submittedName>
</protein>
<accession>A0A6A6LGF8</accession>
<sequence length="133" mass="15386">MALSLASYEKCPDFVNDKEVTSYICFLDSLIDHPDDVKLLREAHIIINLFGSDEEIAELFTMLGDELVPNRFLYANVRDEIEKHYKNKWIPWILMVIKVCQNYWAVVKAELLKSVIEGIQPIDASIYGDLYSL</sequence>
<organism evidence="1 2">
    <name type="scientific">Hevea brasiliensis</name>
    <name type="common">Para rubber tree</name>
    <name type="synonym">Siphonia brasiliensis</name>
    <dbReference type="NCBI Taxonomy" id="3981"/>
    <lineage>
        <taxon>Eukaryota</taxon>
        <taxon>Viridiplantae</taxon>
        <taxon>Streptophyta</taxon>
        <taxon>Embryophyta</taxon>
        <taxon>Tracheophyta</taxon>
        <taxon>Spermatophyta</taxon>
        <taxon>Magnoliopsida</taxon>
        <taxon>eudicotyledons</taxon>
        <taxon>Gunneridae</taxon>
        <taxon>Pentapetalae</taxon>
        <taxon>rosids</taxon>
        <taxon>fabids</taxon>
        <taxon>Malpighiales</taxon>
        <taxon>Euphorbiaceae</taxon>
        <taxon>Crotonoideae</taxon>
        <taxon>Micrandreae</taxon>
        <taxon>Hevea</taxon>
    </lineage>
</organism>
<name>A0A6A6LGF8_HEVBR</name>
<comment type="caution">
    <text evidence="1">The sequence shown here is derived from an EMBL/GenBank/DDBJ whole genome shotgun (WGS) entry which is preliminary data.</text>
</comment>
<proteinExistence type="predicted"/>